<dbReference type="GO" id="GO:0006515">
    <property type="term" value="P:protein quality control for misfolded or incompletely synthesized proteins"/>
    <property type="evidence" value="ECO:0007669"/>
    <property type="project" value="UniProtKB-UniRule"/>
</dbReference>
<name>A0A7X5R482_9MICO</name>
<dbReference type="GO" id="GO:0072344">
    <property type="term" value="P:rescue of stalled ribosome"/>
    <property type="evidence" value="ECO:0007669"/>
    <property type="project" value="UniProtKB-UniRule"/>
</dbReference>
<comment type="function">
    <text evidence="8">Hydrolyzes ribosome-free peptidyl-tRNAs (with 1 or more amino acids incorporated), which drop off the ribosome during protein synthesis, or as a result of ribosome stalling.</text>
</comment>
<dbReference type="PANTHER" id="PTHR17224:SF1">
    <property type="entry name" value="PEPTIDYL-TRNA HYDROLASE"/>
    <property type="match status" value="1"/>
</dbReference>
<evidence type="ECO:0000256" key="1">
    <source>
        <dbReference type="ARBA" id="ARBA00013260"/>
    </source>
</evidence>
<sequence length="215" mass="23363">MSFRDLFRRARPVNQETEEDAVGDTWLVVGLGNPGPKYEKTRHNVGQMALDELASRIGSQFSRHKANAMVAEGRLRPGGPKVVLAKPNSFMNVSGGPVAALLQYYSLGVDRLIVVHDELDIDFDTIKLKTGGGHGGHNGLRDIAKAANSPDFTRVRVGIGRPPGRQDPADYVLREFGSTERQSLPSLLVDAADAVETVVESGLLEAQQRFHAPRA</sequence>
<evidence type="ECO:0000256" key="6">
    <source>
        <dbReference type="ARBA" id="ARBA00048707"/>
    </source>
</evidence>
<accession>A0A7X5R482</accession>
<reference evidence="11 12" key="1">
    <citation type="submission" date="2020-02" db="EMBL/GenBank/DDBJ databases">
        <title>Sequencing the genomes of 1000 actinobacteria strains.</title>
        <authorList>
            <person name="Klenk H.-P."/>
        </authorList>
    </citation>
    <scope>NUCLEOTIDE SEQUENCE [LARGE SCALE GENOMIC DNA]</scope>
    <source>
        <strain evidence="11 12">DSM 27960</strain>
    </source>
</reference>
<dbReference type="PANTHER" id="PTHR17224">
    <property type="entry name" value="PEPTIDYL-TRNA HYDROLASE"/>
    <property type="match status" value="1"/>
</dbReference>
<dbReference type="Pfam" id="PF01195">
    <property type="entry name" value="Pept_tRNA_hydro"/>
    <property type="match status" value="1"/>
</dbReference>
<evidence type="ECO:0000313" key="12">
    <source>
        <dbReference type="Proteomes" id="UP000541033"/>
    </source>
</evidence>
<dbReference type="CDD" id="cd00462">
    <property type="entry name" value="PTH"/>
    <property type="match status" value="1"/>
</dbReference>
<evidence type="ECO:0000256" key="9">
    <source>
        <dbReference type="RuleBase" id="RU000673"/>
    </source>
</evidence>
<evidence type="ECO:0000313" key="11">
    <source>
        <dbReference type="EMBL" id="NIH55272.1"/>
    </source>
</evidence>
<dbReference type="HAMAP" id="MF_00083">
    <property type="entry name" value="Pept_tRNA_hydro_bact"/>
    <property type="match status" value="1"/>
</dbReference>
<dbReference type="EC" id="3.1.1.29" evidence="1 8"/>
<dbReference type="AlphaFoldDB" id="A0A7X5R482"/>
<evidence type="ECO:0000256" key="7">
    <source>
        <dbReference type="ARBA" id="ARBA00050038"/>
    </source>
</evidence>
<dbReference type="EMBL" id="JAAMOX010000004">
    <property type="protein sequence ID" value="NIH55272.1"/>
    <property type="molecule type" value="Genomic_DNA"/>
</dbReference>
<gene>
    <name evidence="8" type="primary">pth</name>
    <name evidence="11" type="ORF">FHX76_003193</name>
</gene>
<feature type="active site" description="Proton acceptor" evidence="8">
    <location>
        <position position="43"/>
    </location>
</feature>
<comment type="similarity">
    <text evidence="5 8 10">Belongs to the PTH family.</text>
</comment>
<keyword evidence="12" id="KW-1185">Reference proteome</keyword>
<dbReference type="InterPro" id="IPR036416">
    <property type="entry name" value="Pept_tRNA_hydro_sf"/>
</dbReference>
<dbReference type="FunFam" id="3.40.50.1470:FF:000001">
    <property type="entry name" value="Peptidyl-tRNA hydrolase"/>
    <property type="match status" value="1"/>
</dbReference>
<dbReference type="PROSITE" id="PS01196">
    <property type="entry name" value="PEPT_TRNA_HYDROL_2"/>
    <property type="match status" value="1"/>
</dbReference>
<feature type="binding site" evidence="8">
    <location>
        <position position="38"/>
    </location>
    <ligand>
        <name>tRNA</name>
        <dbReference type="ChEBI" id="CHEBI:17843"/>
    </ligand>
</feature>
<protein>
    <recommendedName>
        <fullName evidence="7 8">Peptidyl-tRNA hydrolase</fullName>
        <shortName evidence="8">Pth</shortName>
        <ecNumber evidence="1 8">3.1.1.29</ecNumber>
    </recommendedName>
</protein>
<comment type="catalytic activity">
    <reaction evidence="6 8 9">
        <text>an N-acyl-L-alpha-aminoacyl-tRNA + H2O = an N-acyl-L-amino acid + a tRNA + H(+)</text>
        <dbReference type="Rhea" id="RHEA:54448"/>
        <dbReference type="Rhea" id="RHEA-COMP:10123"/>
        <dbReference type="Rhea" id="RHEA-COMP:13883"/>
        <dbReference type="ChEBI" id="CHEBI:15377"/>
        <dbReference type="ChEBI" id="CHEBI:15378"/>
        <dbReference type="ChEBI" id="CHEBI:59874"/>
        <dbReference type="ChEBI" id="CHEBI:78442"/>
        <dbReference type="ChEBI" id="CHEBI:138191"/>
        <dbReference type="EC" id="3.1.1.29"/>
    </reaction>
</comment>
<feature type="binding site" evidence="8">
    <location>
        <position position="90"/>
    </location>
    <ligand>
        <name>tRNA</name>
        <dbReference type="ChEBI" id="CHEBI:17843"/>
    </ligand>
</feature>
<dbReference type="GO" id="GO:0004045">
    <property type="term" value="F:peptidyl-tRNA hydrolase activity"/>
    <property type="evidence" value="ECO:0007669"/>
    <property type="project" value="UniProtKB-UniRule"/>
</dbReference>
<dbReference type="GO" id="GO:0000049">
    <property type="term" value="F:tRNA binding"/>
    <property type="evidence" value="ECO:0007669"/>
    <property type="project" value="UniProtKB-UniRule"/>
</dbReference>
<organism evidence="11 12">
    <name type="scientific">Lysinibacter cavernae</name>
    <dbReference type="NCBI Taxonomy" id="1640652"/>
    <lineage>
        <taxon>Bacteria</taxon>
        <taxon>Bacillati</taxon>
        <taxon>Actinomycetota</taxon>
        <taxon>Actinomycetes</taxon>
        <taxon>Micrococcales</taxon>
        <taxon>Microbacteriaceae</taxon>
        <taxon>Lysinibacter</taxon>
    </lineage>
</organism>
<dbReference type="InterPro" id="IPR018171">
    <property type="entry name" value="Pept_tRNA_hydro_CS"/>
</dbReference>
<dbReference type="Proteomes" id="UP000541033">
    <property type="component" value="Unassembled WGS sequence"/>
</dbReference>
<dbReference type="SUPFAM" id="SSF53178">
    <property type="entry name" value="Peptidyl-tRNA hydrolase-like"/>
    <property type="match status" value="1"/>
</dbReference>
<evidence type="ECO:0000256" key="8">
    <source>
        <dbReference type="HAMAP-Rule" id="MF_00083"/>
    </source>
</evidence>
<feature type="binding site" evidence="8">
    <location>
        <position position="138"/>
    </location>
    <ligand>
        <name>tRNA</name>
        <dbReference type="ChEBI" id="CHEBI:17843"/>
    </ligand>
</feature>
<dbReference type="NCBIfam" id="TIGR00447">
    <property type="entry name" value="pth"/>
    <property type="match status" value="1"/>
</dbReference>
<comment type="caution">
    <text evidence="11">The sequence shown here is derived from an EMBL/GenBank/DDBJ whole genome shotgun (WGS) entry which is preliminary data.</text>
</comment>
<dbReference type="InterPro" id="IPR001328">
    <property type="entry name" value="Pept_tRNA_hydro"/>
</dbReference>
<evidence type="ECO:0000256" key="5">
    <source>
        <dbReference type="ARBA" id="ARBA00038063"/>
    </source>
</evidence>
<keyword evidence="2 8" id="KW-0820">tRNA-binding</keyword>
<feature type="site" description="Discriminates between blocked and unblocked aminoacyl-tRNA" evidence="8">
    <location>
        <position position="33"/>
    </location>
</feature>
<comment type="function">
    <text evidence="8">Catalyzes the release of premature peptidyl moieties from peptidyl-tRNA molecules trapped in stalled 50S ribosomal subunits, and thus maintains levels of free tRNAs and 50S ribosomes.</text>
</comment>
<comment type="subcellular location">
    <subcellularLocation>
        <location evidence="8">Cytoplasm</location>
    </subcellularLocation>
</comment>
<evidence type="ECO:0000256" key="2">
    <source>
        <dbReference type="ARBA" id="ARBA00022555"/>
    </source>
</evidence>
<feature type="binding site" evidence="8">
    <location>
        <position position="92"/>
    </location>
    <ligand>
        <name>tRNA</name>
        <dbReference type="ChEBI" id="CHEBI:17843"/>
    </ligand>
</feature>
<evidence type="ECO:0000256" key="3">
    <source>
        <dbReference type="ARBA" id="ARBA00022801"/>
    </source>
</evidence>
<keyword evidence="3 8" id="KW-0378">Hydrolase</keyword>
<evidence type="ECO:0000256" key="4">
    <source>
        <dbReference type="ARBA" id="ARBA00022884"/>
    </source>
</evidence>
<dbReference type="GO" id="GO:0005737">
    <property type="term" value="C:cytoplasm"/>
    <property type="evidence" value="ECO:0007669"/>
    <property type="project" value="UniProtKB-SubCell"/>
</dbReference>
<evidence type="ECO:0000256" key="10">
    <source>
        <dbReference type="RuleBase" id="RU004320"/>
    </source>
</evidence>
<keyword evidence="4 8" id="KW-0694">RNA-binding</keyword>
<proteinExistence type="inferred from homology"/>
<comment type="subunit">
    <text evidence="8">Monomer.</text>
</comment>
<keyword evidence="8" id="KW-0963">Cytoplasm</keyword>
<dbReference type="Gene3D" id="3.40.50.1470">
    <property type="entry name" value="Peptidyl-tRNA hydrolase"/>
    <property type="match status" value="1"/>
</dbReference>
<feature type="site" description="Stabilizes the basic form of H active site to accept a proton" evidence="8">
    <location>
        <position position="117"/>
    </location>
</feature>
<dbReference type="PROSITE" id="PS01195">
    <property type="entry name" value="PEPT_TRNA_HYDROL_1"/>
    <property type="match status" value="1"/>
</dbReference>